<protein>
    <submittedName>
        <fullName evidence="1">Uncharacterized protein</fullName>
    </submittedName>
</protein>
<evidence type="ECO:0000313" key="1">
    <source>
        <dbReference type="EMBL" id="ATG86374.1"/>
    </source>
</evidence>
<reference evidence="1 2" key="1">
    <citation type="submission" date="2017-08" db="EMBL/GenBank/DDBJ databases">
        <title>Isolation and Characterization of phages of Lactobacillus pentosus and plantarum.</title>
        <authorList>
            <person name="Qi R."/>
            <person name="Yu M."/>
            <person name="Qiao X."/>
            <person name="Li Y."/>
        </authorList>
    </citation>
    <scope>NUCLEOTIDE SEQUENCE [LARGE SCALE GENOMIC DNA]</scope>
</reference>
<name>A0A291I9M5_9CAUD</name>
<keyword evidence="2" id="KW-1185">Reference proteome</keyword>
<evidence type="ECO:0000313" key="2">
    <source>
        <dbReference type="Proteomes" id="UP000229296"/>
    </source>
</evidence>
<accession>A0A291I9M5</accession>
<dbReference type="EMBL" id="MF787246">
    <property type="protein sequence ID" value="ATG86374.1"/>
    <property type="molecule type" value="Genomic_DNA"/>
</dbReference>
<gene>
    <name evidence="1" type="ORF">LpeD_100</name>
</gene>
<dbReference type="Pfam" id="PF26128">
    <property type="entry name" value="Gad2"/>
    <property type="match status" value="1"/>
</dbReference>
<proteinExistence type="predicted"/>
<organism evidence="1 2">
    <name type="scientific">Lactobacillus phage LpeD</name>
    <dbReference type="NCBI Taxonomy" id="2041210"/>
    <lineage>
        <taxon>Viruses</taxon>
        <taxon>Duplodnaviria</taxon>
        <taxon>Heunggongvirae</taxon>
        <taxon>Uroviricota</taxon>
        <taxon>Caudoviricetes</taxon>
        <taxon>Herelleviridae</taxon>
        <taxon>Elpedvirus</taxon>
        <taxon>Elpedvirus LpeD</taxon>
    </lineage>
</organism>
<sequence length="225" mass="26572">MKYIKEHSDYKELFQLEFLLHDLYNGFIAGGCFKNLFNNETPKDVDVFYRSKEDLDIAIDKIAKDTDKFKVVYKNKNVDCYKHLKSGINVELNKRNWGKPKEVIAKFDFSITKFALYFHKESSTKKDDDKDYKEPFADMPELPVLPESDESEFRVIYDSDFFKHLHLKRLVIDDDLLFPISTFERSYRYRGYGYSLCRESKIKLVTGIRGTDSVDFSKDFYAGID</sequence>
<dbReference type="Proteomes" id="UP000229296">
    <property type="component" value="Segment"/>
</dbReference>